<keyword evidence="3" id="KW-1185">Reference proteome</keyword>
<gene>
    <name evidence="2" type="ORF">T265_03708</name>
</gene>
<accession>A0A075A2F3</accession>
<evidence type="ECO:0000313" key="3">
    <source>
        <dbReference type="Proteomes" id="UP000054324"/>
    </source>
</evidence>
<dbReference type="CTD" id="20317895"/>
<protein>
    <recommendedName>
        <fullName evidence="4">Nematode fatty acid retinoid binding protein</fullName>
    </recommendedName>
</protein>
<evidence type="ECO:0000256" key="1">
    <source>
        <dbReference type="SAM" id="SignalP"/>
    </source>
</evidence>
<evidence type="ECO:0008006" key="4">
    <source>
        <dbReference type="Google" id="ProtNLM"/>
    </source>
</evidence>
<dbReference type="Proteomes" id="UP000054324">
    <property type="component" value="Unassembled WGS sequence"/>
</dbReference>
<feature type="chain" id="PRO_5001704468" description="Nematode fatty acid retinoid binding protein" evidence="1">
    <location>
        <begin position="22"/>
        <end position="99"/>
    </location>
</feature>
<evidence type="ECO:0000313" key="2">
    <source>
        <dbReference type="EMBL" id="KER29690.1"/>
    </source>
</evidence>
<dbReference type="OrthoDB" id="6245537at2759"/>
<dbReference type="AlphaFoldDB" id="A0A075A2F3"/>
<dbReference type="RefSeq" id="XP_009166519.1">
    <property type="nucleotide sequence ID" value="XM_009168255.1"/>
</dbReference>
<name>A0A075A2F3_OPIVI</name>
<keyword evidence="1" id="KW-0732">Signal</keyword>
<dbReference type="KEGG" id="ovi:T265_03708"/>
<dbReference type="EMBL" id="KL596673">
    <property type="protein sequence ID" value="KER29690.1"/>
    <property type="molecule type" value="Genomic_DNA"/>
</dbReference>
<proteinExistence type="predicted"/>
<feature type="signal peptide" evidence="1">
    <location>
        <begin position="1"/>
        <end position="21"/>
    </location>
</feature>
<organism evidence="2 3">
    <name type="scientific">Opisthorchis viverrini</name>
    <name type="common">Southeast Asian liver fluke</name>
    <dbReference type="NCBI Taxonomy" id="6198"/>
    <lineage>
        <taxon>Eukaryota</taxon>
        <taxon>Metazoa</taxon>
        <taxon>Spiralia</taxon>
        <taxon>Lophotrochozoa</taxon>
        <taxon>Platyhelminthes</taxon>
        <taxon>Trematoda</taxon>
        <taxon>Digenea</taxon>
        <taxon>Opisthorchiida</taxon>
        <taxon>Opisthorchiata</taxon>
        <taxon>Opisthorchiidae</taxon>
        <taxon>Opisthorchis</taxon>
    </lineage>
</organism>
<reference evidence="2 3" key="1">
    <citation type="submission" date="2013-11" db="EMBL/GenBank/DDBJ databases">
        <title>Opisthorchis viverrini - life in the bile duct.</title>
        <authorList>
            <person name="Young N.D."/>
            <person name="Nagarajan N."/>
            <person name="Lin S.J."/>
            <person name="Korhonen P.K."/>
            <person name="Jex A.R."/>
            <person name="Hall R.S."/>
            <person name="Safavi-Hemami H."/>
            <person name="Kaewkong W."/>
            <person name="Bertrand D."/>
            <person name="Gao S."/>
            <person name="Seet Q."/>
            <person name="Wongkham S."/>
            <person name="Teh B.T."/>
            <person name="Wongkham C."/>
            <person name="Intapan P.M."/>
            <person name="Maleewong W."/>
            <person name="Yang X."/>
            <person name="Hu M."/>
            <person name="Wang Z."/>
            <person name="Hofmann A."/>
            <person name="Sternberg P.W."/>
            <person name="Tan P."/>
            <person name="Wang J."/>
            <person name="Gasser R.B."/>
        </authorList>
    </citation>
    <scope>NUCLEOTIDE SEQUENCE [LARGE SCALE GENOMIC DNA]</scope>
</reference>
<sequence length="99" mass="11541">MRGFILVCLTALLLIMAYAEARPETDAKKKLRESGMKLMETVRMAMLKMYEKCKEKFIKYMERDNLGEKLAAVVEICKFFPSVTGSFWLNSHRTSEETY</sequence>
<dbReference type="GeneID" id="20317895"/>